<dbReference type="InterPro" id="IPR000602">
    <property type="entry name" value="Glyco_hydro_38_N"/>
</dbReference>
<evidence type="ECO:0000313" key="8">
    <source>
        <dbReference type="EMBL" id="KAK5578486.1"/>
    </source>
</evidence>
<sequence>MASNITGNVMLKHQDITVERLEKFLSDTYFVRENLYGKLISLKSSEAVKVKVSPKVESLVSYKDAIQLEYKDTKIGESFGPSWSNYWFKVTIDVPSDWKDKTIHFIWNSSCEGLIWMNGIAIQGLTGGTWQDLREEYKLIENSKGGEHFEFFVEVSCNGMFGVGKDGLINPCDPDRTFELTKAEIRVKNKDANELYTYLQMLYDIGKNFPKESLRKKQAIWIANDIINKCNVNDSSTFPTCISMAKEFFSQKNGDSQTKIWAVGHCHIDLCWLWSFEKTKEKCARSFSTQLLYMDYYPQFKFTQSQAQAYQWTKENYPELYERIKEKVITGQFIPTGGTWVEMDGNLPSGESFIRQFLLGQNYFKKEFGKQCTEFFLPDTFGYSAQLPQVIRHMGIENFITQKLSWNNLNKFPHSTFIWEGIDGSTVLTHFPPADTYNSQADVKEIVMSSTNNKDIDRCNESMLLYGNGDGGGGPTIPMLERLSILKDTDGIPKVEFSTPAEFFSRLQPHRSKLNKWVGELYFELHRGTYTSQATTKRGNRLCEIELHATEMLLSYCELFVGTNFKAPNLSKLWELVLLCQFHDALPGSSIKVCYDDILKHHQQVLAECKNIITQCMKHITSSLLTIDHLPTDNVPHSEFVLAFNANDFEITRVIEIPKSTKDIQAQYINAVQTSYNGLPLGTVTLPPNGFSAINISTTGDNRTINRVPQYPVTAEQKQLNGDILIENQFIRMTIGSNGRIKSLIEKSTDREVIKEGGSLGNRLIIFEDTNLFWDAWDQEIFSLEKPLSILEGSCKIIENGPLRCVVQIHYDSKALPSGNGSLNQTIVVHFNSARIDFETNVNWHEAHKLLRVDFDTNIRAKNANYEIQFGHIERPTHYNTSWDFARFEVVGHKWADLSEYDFGMALLNDCKYGYSTLGGRIGLSLLRSPKSPDDTCDMGSHKFTYSIYPHRGSLQSASVIKEGYALNNNFYISEIPFSLASATHVHKTFISTNKEAVIVDTIKKAEDGNSFIVRIYESHGGATTFNFISSILPIPFKSIIECNGLEEVNESSKSYNFNDTIKIKPFEIKTFRFISN</sequence>
<gene>
    <name evidence="8" type="ORF">RB653_008157</name>
</gene>
<dbReference type="GO" id="GO:0006013">
    <property type="term" value="P:mannose metabolic process"/>
    <property type="evidence" value="ECO:0007669"/>
    <property type="project" value="InterPro"/>
</dbReference>
<dbReference type="Pfam" id="PF01074">
    <property type="entry name" value="Glyco_hydro_38N"/>
    <property type="match status" value="1"/>
</dbReference>
<dbReference type="GO" id="GO:0030246">
    <property type="term" value="F:carbohydrate binding"/>
    <property type="evidence" value="ECO:0007669"/>
    <property type="project" value="InterPro"/>
</dbReference>
<dbReference type="Proteomes" id="UP001344447">
    <property type="component" value="Unassembled WGS sequence"/>
</dbReference>
<protein>
    <recommendedName>
        <fullName evidence="3">alpha-mannosidase</fullName>
        <ecNumber evidence="3">3.2.1.24</ecNumber>
    </recommendedName>
</protein>
<dbReference type="PANTHER" id="PTHR46017">
    <property type="entry name" value="ALPHA-MANNOSIDASE 2C1"/>
    <property type="match status" value="1"/>
</dbReference>
<dbReference type="SUPFAM" id="SSF88688">
    <property type="entry name" value="Families 57/38 glycoside transferase middle domain"/>
    <property type="match status" value="1"/>
</dbReference>
<comment type="caution">
    <text evidence="8">The sequence shown here is derived from an EMBL/GenBank/DDBJ whole genome shotgun (WGS) entry which is preliminary data.</text>
</comment>
<dbReference type="InterPro" id="IPR054723">
    <property type="entry name" value="Ams1-like_N"/>
</dbReference>
<dbReference type="Pfam" id="PF17677">
    <property type="entry name" value="Glyco_hydro38C2"/>
    <property type="match status" value="1"/>
</dbReference>
<dbReference type="FunFam" id="2.70.98.30:FF:000001">
    <property type="entry name" value="alpha-mannosidase 2C1 isoform X2"/>
    <property type="match status" value="1"/>
</dbReference>
<evidence type="ECO:0000256" key="2">
    <source>
        <dbReference type="ARBA" id="ARBA00009792"/>
    </source>
</evidence>
<dbReference type="Pfam" id="PF09261">
    <property type="entry name" value="Alpha-mann_mid"/>
    <property type="match status" value="1"/>
</dbReference>
<accession>A0AAN7TZE1</accession>
<keyword evidence="9" id="KW-1185">Reference proteome</keyword>
<dbReference type="Pfam" id="PF07748">
    <property type="entry name" value="Glyco_hydro_38C"/>
    <property type="match status" value="1"/>
</dbReference>
<dbReference type="SUPFAM" id="SSF88713">
    <property type="entry name" value="Glycoside hydrolase/deacetylase"/>
    <property type="match status" value="1"/>
</dbReference>
<evidence type="ECO:0000256" key="1">
    <source>
        <dbReference type="ARBA" id="ARBA00000365"/>
    </source>
</evidence>
<dbReference type="InterPro" id="IPR011330">
    <property type="entry name" value="Glyco_hydro/deAcase_b/a-brl"/>
</dbReference>
<dbReference type="Gene3D" id="2.70.98.30">
    <property type="entry name" value="Golgi alpha-mannosidase II, domain 4"/>
    <property type="match status" value="1"/>
</dbReference>
<evidence type="ECO:0000256" key="5">
    <source>
        <dbReference type="ARBA" id="ARBA00022801"/>
    </source>
</evidence>
<dbReference type="InterPro" id="IPR037094">
    <property type="entry name" value="Glyco_hydro_38_cen_sf"/>
</dbReference>
<dbReference type="PANTHER" id="PTHR46017:SF1">
    <property type="entry name" value="ALPHA-MANNOSIDASE 2C1"/>
    <property type="match status" value="1"/>
</dbReference>
<name>A0AAN7TZE1_9MYCE</name>
<evidence type="ECO:0000313" key="9">
    <source>
        <dbReference type="Proteomes" id="UP001344447"/>
    </source>
</evidence>
<dbReference type="FunFam" id="1.20.1270.50:FF:000004">
    <property type="entry name" value="alpha-mannosidase 2C1 isoform X1"/>
    <property type="match status" value="1"/>
</dbReference>
<evidence type="ECO:0000259" key="7">
    <source>
        <dbReference type="SMART" id="SM00872"/>
    </source>
</evidence>
<dbReference type="GO" id="GO:0046872">
    <property type="term" value="F:metal ion binding"/>
    <property type="evidence" value="ECO:0007669"/>
    <property type="project" value="UniProtKB-KW"/>
</dbReference>
<organism evidence="8 9">
    <name type="scientific">Dictyostelium firmibasis</name>
    <dbReference type="NCBI Taxonomy" id="79012"/>
    <lineage>
        <taxon>Eukaryota</taxon>
        <taxon>Amoebozoa</taxon>
        <taxon>Evosea</taxon>
        <taxon>Eumycetozoa</taxon>
        <taxon>Dictyostelia</taxon>
        <taxon>Dictyosteliales</taxon>
        <taxon>Dictyosteliaceae</taxon>
        <taxon>Dictyostelium</taxon>
    </lineage>
</organism>
<comment type="catalytic activity">
    <reaction evidence="1">
        <text>Hydrolysis of terminal, non-reducing alpha-D-mannose residues in alpha-D-mannosides.</text>
        <dbReference type="EC" id="3.2.1.24"/>
    </reaction>
</comment>
<dbReference type="GO" id="GO:0009313">
    <property type="term" value="P:oligosaccharide catabolic process"/>
    <property type="evidence" value="ECO:0007669"/>
    <property type="project" value="TreeGrafter"/>
</dbReference>
<dbReference type="InterPro" id="IPR015341">
    <property type="entry name" value="Glyco_hydro_38_cen"/>
</dbReference>
<dbReference type="Pfam" id="PF22907">
    <property type="entry name" value="Ams1-like_1st"/>
    <property type="match status" value="1"/>
</dbReference>
<proteinExistence type="inferred from homology"/>
<dbReference type="InterPro" id="IPR028995">
    <property type="entry name" value="Glyco_hydro_57/38_cen_sf"/>
</dbReference>
<dbReference type="InterPro" id="IPR011682">
    <property type="entry name" value="Glyco_hydro_38_C"/>
</dbReference>
<comment type="similarity">
    <text evidence="2">Belongs to the glycosyl hydrolase 38 family.</text>
</comment>
<keyword evidence="6" id="KW-0326">Glycosidase</keyword>
<dbReference type="EMBL" id="JAVFKY010000003">
    <property type="protein sequence ID" value="KAK5578486.1"/>
    <property type="molecule type" value="Genomic_DNA"/>
</dbReference>
<dbReference type="AlphaFoldDB" id="A0AAN7TZE1"/>
<reference evidence="8 9" key="1">
    <citation type="submission" date="2023-11" db="EMBL/GenBank/DDBJ databases">
        <title>Dfirmibasis_genome.</title>
        <authorList>
            <person name="Edelbroek B."/>
            <person name="Kjellin J."/>
            <person name="Jerlstrom-Hultqvist J."/>
            <person name="Soderbom F."/>
        </authorList>
    </citation>
    <scope>NUCLEOTIDE SEQUENCE [LARGE SCALE GENOMIC DNA]</scope>
    <source>
        <strain evidence="8 9">TNS-C-14</strain>
    </source>
</reference>
<dbReference type="InterPro" id="IPR011013">
    <property type="entry name" value="Gal_mutarotase_sf_dom"/>
</dbReference>
<evidence type="ECO:0000256" key="4">
    <source>
        <dbReference type="ARBA" id="ARBA00022723"/>
    </source>
</evidence>
<dbReference type="InterPro" id="IPR041147">
    <property type="entry name" value="GH38_C"/>
</dbReference>
<dbReference type="GO" id="GO:0004559">
    <property type="term" value="F:alpha-mannosidase activity"/>
    <property type="evidence" value="ECO:0007669"/>
    <property type="project" value="UniProtKB-EC"/>
</dbReference>
<dbReference type="FunFam" id="3.20.110.10:FF:000002">
    <property type="entry name" value="alpha-mannosidase 2C1 isoform X1"/>
    <property type="match status" value="1"/>
</dbReference>
<evidence type="ECO:0000256" key="6">
    <source>
        <dbReference type="ARBA" id="ARBA00023295"/>
    </source>
</evidence>
<dbReference type="EC" id="3.2.1.24" evidence="3"/>
<evidence type="ECO:0000256" key="3">
    <source>
        <dbReference type="ARBA" id="ARBA00012752"/>
    </source>
</evidence>
<dbReference type="SUPFAM" id="SSF74650">
    <property type="entry name" value="Galactose mutarotase-like"/>
    <property type="match status" value="1"/>
</dbReference>
<keyword evidence="4" id="KW-0479">Metal-binding</keyword>
<dbReference type="SMART" id="SM00872">
    <property type="entry name" value="Alpha-mann_mid"/>
    <property type="match status" value="1"/>
</dbReference>
<feature type="domain" description="Glycoside hydrolase family 38 central" evidence="7">
    <location>
        <begin position="524"/>
        <end position="602"/>
    </location>
</feature>
<dbReference type="Gene3D" id="1.20.1270.50">
    <property type="entry name" value="Glycoside hydrolase family 38, central domain"/>
    <property type="match status" value="1"/>
</dbReference>
<keyword evidence="5" id="KW-0378">Hydrolase</keyword>
<dbReference type="InterPro" id="IPR027291">
    <property type="entry name" value="Glyco_hydro_38_N_sf"/>
</dbReference>
<dbReference type="Gene3D" id="2.60.40.2220">
    <property type="match status" value="1"/>
</dbReference>
<dbReference type="Gene3D" id="3.20.110.10">
    <property type="entry name" value="Glycoside hydrolase 38, N terminal domain"/>
    <property type="match status" value="1"/>
</dbReference>